<dbReference type="Pfam" id="PF07690">
    <property type="entry name" value="MFS_1"/>
    <property type="match status" value="1"/>
</dbReference>
<proteinExistence type="predicted"/>
<dbReference type="Gene3D" id="1.20.1250.20">
    <property type="entry name" value="MFS general substrate transporter like domains"/>
    <property type="match status" value="1"/>
</dbReference>
<feature type="transmembrane region" description="Helical" evidence="6">
    <location>
        <begin position="21"/>
        <end position="45"/>
    </location>
</feature>
<feature type="transmembrane region" description="Helical" evidence="6">
    <location>
        <begin position="361"/>
        <end position="381"/>
    </location>
</feature>
<dbReference type="VEuPathDB" id="TrichDB:TRFO_16341"/>
<reference evidence="7" key="1">
    <citation type="submission" date="2016-10" db="EMBL/GenBank/DDBJ databases">
        <authorList>
            <person name="Benchimol M."/>
            <person name="Almeida L.G."/>
            <person name="Vasconcelos A.T."/>
            <person name="Perreira-Neves A."/>
            <person name="Rosa I.A."/>
            <person name="Tasca T."/>
            <person name="Bogo M.R."/>
            <person name="de Souza W."/>
        </authorList>
    </citation>
    <scope>NUCLEOTIDE SEQUENCE [LARGE SCALE GENOMIC DNA]</scope>
    <source>
        <strain evidence="7">K</strain>
    </source>
</reference>
<dbReference type="InterPro" id="IPR036259">
    <property type="entry name" value="MFS_trans_sf"/>
</dbReference>
<dbReference type="EMBL" id="MLAK01000519">
    <property type="protein sequence ID" value="OHT13475.1"/>
    <property type="molecule type" value="Genomic_DNA"/>
</dbReference>
<evidence type="ECO:0000256" key="5">
    <source>
        <dbReference type="ARBA" id="ARBA00023136"/>
    </source>
</evidence>
<dbReference type="AlphaFoldDB" id="A0A1J4KQF6"/>
<evidence type="ECO:0000256" key="3">
    <source>
        <dbReference type="ARBA" id="ARBA00022692"/>
    </source>
</evidence>
<sequence length="474" mass="52098">MEKEDFVPLSQRDHLSIGRMVCIAAGWFANSINWTLIFALSTPLFERLKITGIPATMVWFAGAVIVFIFQPLSGAYSDQCTSRWGRRRIWVVGSMILIVVGMLFVMFSVNIAEKIYPGTDAESVKKFESTARGIIIPSLLIWYLGASTFQGPMRALASDSCPVNQQMVMSNICNIINTISALLVNLIGALSLYKYTPFKQEEFLILIGTILAVFTIIVSCFAAPEQPLFEKPPNVANPFVQIARQLKKIPKSVLIISIEYGLSQCAFYEKGVFETAFFATTIYGGDNDYTAGPEANQKYQDGLSFAMMVACIMNGTNFLYGLVNTIIIDKIGMKLSYGLSMVLSSIGFLLVLWIRNKWVLLFMWIIFGVGSVLFNTVPNAVTALSVKQDDLASYLGIVNSVNVIGQQVSNFVIGMGFGSLWSEPYKKIACGCVPAIASAIGAFFIIVPNGSTVVEHDEEDSNESKSDSDRPEAL</sequence>
<dbReference type="GO" id="GO:0016020">
    <property type="term" value="C:membrane"/>
    <property type="evidence" value="ECO:0007669"/>
    <property type="project" value="UniProtKB-SubCell"/>
</dbReference>
<dbReference type="Proteomes" id="UP000179807">
    <property type="component" value="Unassembled WGS sequence"/>
</dbReference>
<feature type="transmembrane region" description="Helical" evidence="6">
    <location>
        <begin position="172"/>
        <end position="191"/>
    </location>
</feature>
<dbReference type="RefSeq" id="XP_068366611.1">
    <property type="nucleotide sequence ID" value="XM_068498918.1"/>
</dbReference>
<feature type="transmembrane region" description="Helical" evidence="6">
    <location>
        <begin position="203"/>
        <end position="223"/>
    </location>
</feature>
<evidence type="ECO:0000313" key="8">
    <source>
        <dbReference type="Proteomes" id="UP000179807"/>
    </source>
</evidence>
<feature type="transmembrane region" description="Helical" evidence="6">
    <location>
        <begin position="303"/>
        <end position="323"/>
    </location>
</feature>
<feature type="transmembrane region" description="Helical" evidence="6">
    <location>
        <begin position="131"/>
        <end position="151"/>
    </location>
</feature>
<keyword evidence="8" id="KW-1185">Reference proteome</keyword>
<dbReference type="InterPro" id="IPR011701">
    <property type="entry name" value="MFS"/>
</dbReference>
<dbReference type="PANTHER" id="PTHR19432:SF26">
    <property type="entry name" value="MAJOR FACILITATOR SUPERFAMILY (MFS) PROFILE DOMAIN-CONTAINING PROTEIN"/>
    <property type="match status" value="1"/>
</dbReference>
<keyword evidence="2" id="KW-0813">Transport</keyword>
<keyword evidence="3 6" id="KW-0812">Transmembrane</keyword>
<evidence type="ECO:0000256" key="4">
    <source>
        <dbReference type="ARBA" id="ARBA00022989"/>
    </source>
</evidence>
<dbReference type="GO" id="GO:0008506">
    <property type="term" value="F:sucrose:proton symporter activity"/>
    <property type="evidence" value="ECO:0007669"/>
    <property type="project" value="TreeGrafter"/>
</dbReference>
<dbReference type="OrthoDB" id="28755at2759"/>
<feature type="transmembrane region" description="Helical" evidence="6">
    <location>
        <begin position="57"/>
        <end position="77"/>
    </location>
</feature>
<evidence type="ECO:0000313" key="7">
    <source>
        <dbReference type="EMBL" id="OHT13475.1"/>
    </source>
</evidence>
<comment type="caution">
    <text evidence="7">The sequence shown here is derived from an EMBL/GenBank/DDBJ whole genome shotgun (WGS) entry which is preliminary data.</text>
</comment>
<feature type="transmembrane region" description="Helical" evidence="6">
    <location>
        <begin position="89"/>
        <end position="111"/>
    </location>
</feature>
<protein>
    <submittedName>
        <fullName evidence="7">Major facilitator superfamily transporter</fullName>
    </submittedName>
</protein>
<accession>A0A1J4KQF6</accession>
<dbReference type="PANTHER" id="PTHR19432">
    <property type="entry name" value="SUGAR TRANSPORTER"/>
    <property type="match status" value="1"/>
</dbReference>
<feature type="transmembrane region" description="Helical" evidence="6">
    <location>
        <begin position="335"/>
        <end position="354"/>
    </location>
</feature>
<name>A0A1J4KQF6_9EUKA</name>
<keyword evidence="4 6" id="KW-1133">Transmembrane helix</keyword>
<evidence type="ECO:0000256" key="1">
    <source>
        <dbReference type="ARBA" id="ARBA00004141"/>
    </source>
</evidence>
<keyword evidence="5 6" id="KW-0472">Membrane</keyword>
<dbReference type="GeneID" id="94833622"/>
<evidence type="ECO:0000256" key="2">
    <source>
        <dbReference type="ARBA" id="ARBA00022448"/>
    </source>
</evidence>
<evidence type="ECO:0000256" key="6">
    <source>
        <dbReference type="SAM" id="Phobius"/>
    </source>
</evidence>
<gene>
    <name evidence="7" type="ORF">TRFO_16341</name>
</gene>
<dbReference type="SUPFAM" id="SSF103473">
    <property type="entry name" value="MFS general substrate transporter"/>
    <property type="match status" value="1"/>
</dbReference>
<organism evidence="7 8">
    <name type="scientific">Tritrichomonas foetus</name>
    <dbReference type="NCBI Taxonomy" id="1144522"/>
    <lineage>
        <taxon>Eukaryota</taxon>
        <taxon>Metamonada</taxon>
        <taxon>Parabasalia</taxon>
        <taxon>Tritrichomonadida</taxon>
        <taxon>Tritrichomonadidae</taxon>
        <taxon>Tritrichomonas</taxon>
    </lineage>
</organism>
<feature type="transmembrane region" description="Helical" evidence="6">
    <location>
        <begin position="428"/>
        <end position="447"/>
    </location>
</feature>
<comment type="subcellular location">
    <subcellularLocation>
        <location evidence="1">Membrane</location>
        <topology evidence="1">Multi-pass membrane protein</topology>
    </subcellularLocation>
</comment>